<evidence type="ECO:0000256" key="1">
    <source>
        <dbReference type="SAM" id="Phobius"/>
    </source>
</evidence>
<dbReference type="InterPro" id="IPR021737">
    <property type="entry name" value="Phage_phiKZ_Orf197"/>
</dbReference>
<gene>
    <name evidence="2" type="ORF">ING2E5B_0666</name>
</gene>
<feature type="transmembrane region" description="Helical" evidence="1">
    <location>
        <begin position="172"/>
        <end position="192"/>
    </location>
</feature>
<organism evidence="2 3">
    <name type="scientific">Fermentimonas caenicola</name>
    <dbReference type="NCBI Taxonomy" id="1562970"/>
    <lineage>
        <taxon>Bacteria</taxon>
        <taxon>Pseudomonadati</taxon>
        <taxon>Bacteroidota</taxon>
        <taxon>Bacteroidia</taxon>
        <taxon>Bacteroidales</taxon>
        <taxon>Dysgonomonadaceae</taxon>
        <taxon>Fermentimonas</taxon>
    </lineage>
</organism>
<feature type="transmembrane region" description="Helical" evidence="1">
    <location>
        <begin position="87"/>
        <end position="107"/>
    </location>
</feature>
<keyword evidence="1" id="KW-1133">Transmembrane helix</keyword>
<feature type="transmembrane region" description="Helical" evidence="1">
    <location>
        <begin position="212"/>
        <end position="235"/>
    </location>
</feature>
<dbReference type="EMBL" id="LN515532">
    <property type="protein sequence ID" value="CEA15433.1"/>
    <property type="molecule type" value="Genomic_DNA"/>
</dbReference>
<dbReference type="STRING" id="1562970.ING2E5B_0666"/>
<dbReference type="Proteomes" id="UP000032417">
    <property type="component" value="Chromosome 1"/>
</dbReference>
<protein>
    <recommendedName>
        <fullName evidence="4">DUF3307 domain-containing protein</fullName>
    </recommendedName>
</protein>
<dbReference type="PATRIC" id="fig|1562970.3.peg.665"/>
<sequence length="238" mass="27314">MIIIIKLLLAHFIGDFIIQPNAWVAEKERIKAKSLKLYLHGLIHGLLVLLVLWDLSYWFLALLVMVSHIIIDSIKLYAQKDSNRPGWFLTDQVLHIITIFVLWILFFKPDLNIISWFENSNIWIYASAIVFLTYVSAILIRELMSKWTEALSDSIEESLSNAGKYIGMLERLLVFIFIVTGHWEGIGFLLAAKSVFRFGDLKESKDRKLTEYILIGTLVSFSIALAVGLLVMELIKLV</sequence>
<keyword evidence="3" id="KW-1185">Reference proteome</keyword>
<evidence type="ECO:0000313" key="3">
    <source>
        <dbReference type="Proteomes" id="UP000032417"/>
    </source>
</evidence>
<evidence type="ECO:0008006" key="4">
    <source>
        <dbReference type="Google" id="ProtNLM"/>
    </source>
</evidence>
<proteinExistence type="predicted"/>
<dbReference type="AlphaFoldDB" id="A0A098BZ46"/>
<feature type="transmembrane region" description="Helical" evidence="1">
    <location>
        <begin position="37"/>
        <end position="53"/>
    </location>
</feature>
<evidence type="ECO:0000313" key="2">
    <source>
        <dbReference type="EMBL" id="CEA15433.1"/>
    </source>
</evidence>
<dbReference type="Pfam" id="PF11750">
    <property type="entry name" value="DUF3307"/>
    <property type="match status" value="1"/>
</dbReference>
<reference evidence="2 3" key="1">
    <citation type="submission" date="2014-08" db="EMBL/GenBank/DDBJ databases">
        <authorList>
            <person name="Wibberg D."/>
        </authorList>
    </citation>
    <scope>NUCLEOTIDE SEQUENCE [LARGE SCALE GENOMIC DNA]</scope>
    <source>
        <strain evidence="3">ING2-E5B</strain>
    </source>
</reference>
<keyword evidence="1" id="KW-0812">Transmembrane</keyword>
<dbReference type="KEGG" id="pbt:ING2E5B_0666"/>
<feature type="transmembrane region" description="Helical" evidence="1">
    <location>
        <begin position="122"/>
        <end position="140"/>
    </location>
</feature>
<keyword evidence="1" id="KW-0472">Membrane</keyword>
<name>A0A098BZ46_9BACT</name>
<accession>A0A098BZ46</accession>
<dbReference type="HOGENOM" id="CLU_072282_2_0_10"/>
<dbReference type="OrthoDB" id="8536716at2"/>